<accession>A0A0B6Y3W8</accession>
<reference evidence="1" key="1">
    <citation type="submission" date="2014-12" db="EMBL/GenBank/DDBJ databases">
        <title>Insight into the proteome of Arion vulgaris.</title>
        <authorList>
            <person name="Aradska J."/>
            <person name="Bulat T."/>
            <person name="Smidak R."/>
            <person name="Sarate P."/>
            <person name="Gangsoo J."/>
            <person name="Sialana F."/>
            <person name="Bilban M."/>
            <person name="Lubec G."/>
        </authorList>
    </citation>
    <scope>NUCLEOTIDE SEQUENCE</scope>
    <source>
        <tissue evidence="1">Skin</tissue>
    </source>
</reference>
<name>A0A0B6Y3W8_9EUPU</name>
<protein>
    <submittedName>
        <fullName evidence="1">Uncharacterized protein</fullName>
    </submittedName>
</protein>
<organism evidence="1">
    <name type="scientific">Arion vulgaris</name>
    <dbReference type="NCBI Taxonomy" id="1028688"/>
    <lineage>
        <taxon>Eukaryota</taxon>
        <taxon>Metazoa</taxon>
        <taxon>Spiralia</taxon>
        <taxon>Lophotrochozoa</taxon>
        <taxon>Mollusca</taxon>
        <taxon>Gastropoda</taxon>
        <taxon>Heterobranchia</taxon>
        <taxon>Euthyneura</taxon>
        <taxon>Panpulmonata</taxon>
        <taxon>Eupulmonata</taxon>
        <taxon>Stylommatophora</taxon>
        <taxon>Helicina</taxon>
        <taxon>Arionoidea</taxon>
        <taxon>Arionidae</taxon>
        <taxon>Arion</taxon>
    </lineage>
</organism>
<proteinExistence type="predicted"/>
<dbReference type="EMBL" id="HACG01003370">
    <property type="protein sequence ID" value="CEK50235.1"/>
    <property type="molecule type" value="Transcribed_RNA"/>
</dbReference>
<dbReference type="AlphaFoldDB" id="A0A0B6Y3W8"/>
<gene>
    <name evidence="1" type="primary">ORF10198</name>
</gene>
<evidence type="ECO:0000313" key="1">
    <source>
        <dbReference type="EMBL" id="CEK50235.1"/>
    </source>
</evidence>
<sequence>MKQRIDKNIESLVSWLGNGPSALIVYGYQTRDESMGTRQEKSLWVPDKRGVCGY</sequence>